<dbReference type="Gene3D" id="3.40.190.10">
    <property type="entry name" value="Periplasmic binding protein-like II"/>
    <property type="match status" value="2"/>
</dbReference>
<dbReference type="Pfam" id="PF13416">
    <property type="entry name" value="SBP_bac_8"/>
    <property type="match status" value="1"/>
</dbReference>
<evidence type="ECO:0000256" key="3">
    <source>
        <dbReference type="ARBA" id="ARBA00022729"/>
    </source>
</evidence>
<accession>A0A9D1VVP0</accession>
<reference evidence="5" key="1">
    <citation type="journal article" date="2021" name="PeerJ">
        <title>Extensive microbial diversity within the chicken gut microbiome revealed by metagenomics and culture.</title>
        <authorList>
            <person name="Gilroy R."/>
            <person name="Ravi A."/>
            <person name="Getino M."/>
            <person name="Pursley I."/>
            <person name="Horton D.L."/>
            <person name="Alikhan N.F."/>
            <person name="Baker D."/>
            <person name="Gharbi K."/>
            <person name="Hall N."/>
            <person name="Watson M."/>
            <person name="Adriaenssens E.M."/>
            <person name="Foster-Nyarko E."/>
            <person name="Jarju S."/>
            <person name="Secka A."/>
            <person name="Antonio M."/>
            <person name="Oren A."/>
            <person name="Chaudhuri R.R."/>
            <person name="La Ragione R."/>
            <person name="Hildebrand F."/>
            <person name="Pallen M.J."/>
        </authorList>
    </citation>
    <scope>NUCLEOTIDE SEQUENCE</scope>
    <source>
        <strain evidence="5">ChiSjej5B23-15282</strain>
    </source>
</reference>
<dbReference type="EMBL" id="DXFA01000007">
    <property type="protein sequence ID" value="HIX47458.1"/>
    <property type="molecule type" value="Genomic_DNA"/>
</dbReference>
<evidence type="ECO:0000256" key="4">
    <source>
        <dbReference type="SAM" id="SignalP"/>
    </source>
</evidence>
<comment type="similarity">
    <text evidence="1">Belongs to the bacterial solute-binding protein 1 family.</text>
</comment>
<name>A0A9D1VVP0_9FIRM</name>
<protein>
    <submittedName>
        <fullName evidence="5">Extracellular solute-binding protein</fullName>
    </submittedName>
</protein>
<dbReference type="GO" id="GO:0042956">
    <property type="term" value="P:maltodextrin transmembrane transport"/>
    <property type="evidence" value="ECO:0007669"/>
    <property type="project" value="TreeGrafter"/>
</dbReference>
<keyword evidence="2" id="KW-0813">Transport</keyword>
<feature type="chain" id="PRO_5039393577" evidence="4">
    <location>
        <begin position="22"/>
        <end position="424"/>
    </location>
</feature>
<evidence type="ECO:0000256" key="1">
    <source>
        <dbReference type="ARBA" id="ARBA00008520"/>
    </source>
</evidence>
<reference evidence="5" key="2">
    <citation type="submission" date="2021-04" db="EMBL/GenBank/DDBJ databases">
        <authorList>
            <person name="Gilroy R."/>
        </authorList>
    </citation>
    <scope>NUCLEOTIDE SEQUENCE</scope>
    <source>
        <strain evidence="5">ChiSjej5B23-15282</strain>
    </source>
</reference>
<dbReference type="GO" id="GO:0055052">
    <property type="term" value="C:ATP-binding cassette (ABC) transporter complex, substrate-binding subunit-containing"/>
    <property type="evidence" value="ECO:0007669"/>
    <property type="project" value="TreeGrafter"/>
</dbReference>
<keyword evidence="3 4" id="KW-0732">Signal</keyword>
<feature type="signal peptide" evidence="4">
    <location>
        <begin position="1"/>
        <end position="21"/>
    </location>
</feature>
<dbReference type="Proteomes" id="UP000824243">
    <property type="component" value="Unassembled WGS sequence"/>
</dbReference>
<dbReference type="GO" id="GO:0015768">
    <property type="term" value="P:maltose transport"/>
    <property type="evidence" value="ECO:0007669"/>
    <property type="project" value="TreeGrafter"/>
</dbReference>
<dbReference type="InterPro" id="IPR006059">
    <property type="entry name" value="SBP"/>
</dbReference>
<dbReference type="GO" id="GO:1901982">
    <property type="term" value="F:maltose binding"/>
    <property type="evidence" value="ECO:0007669"/>
    <property type="project" value="TreeGrafter"/>
</dbReference>
<evidence type="ECO:0000313" key="6">
    <source>
        <dbReference type="Proteomes" id="UP000824243"/>
    </source>
</evidence>
<dbReference type="PANTHER" id="PTHR30061:SF50">
    <property type="entry name" value="MALTOSE_MALTODEXTRIN-BINDING PERIPLASMIC PROTEIN"/>
    <property type="match status" value="1"/>
</dbReference>
<evidence type="ECO:0000256" key="2">
    <source>
        <dbReference type="ARBA" id="ARBA00022448"/>
    </source>
</evidence>
<evidence type="ECO:0000313" key="5">
    <source>
        <dbReference type="EMBL" id="HIX47458.1"/>
    </source>
</evidence>
<gene>
    <name evidence="5" type="ORF">H9981_00300</name>
</gene>
<dbReference type="CDD" id="cd13655">
    <property type="entry name" value="PBP2_oligosaccharide_1"/>
    <property type="match status" value="1"/>
</dbReference>
<proteinExistence type="inferred from homology"/>
<dbReference type="PANTHER" id="PTHR30061">
    <property type="entry name" value="MALTOSE-BINDING PERIPLASMIC PROTEIN"/>
    <property type="match status" value="1"/>
</dbReference>
<dbReference type="SUPFAM" id="SSF53850">
    <property type="entry name" value="Periplasmic binding protein-like II"/>
    <property type="match status" value="1"/>
</dbReference>
<dbReference type="PROSITE" id="PS51257">
    <property type="entry name" value="PROKAR_LIPOPROTEIN"/>
    <property type="match status" value="1"/>
</dbReference>
<dbReference type="AlphaFoldDB" id="A0A9D1VVP0"/>
<comment type="caution">
    <text evidence="5">The sequence shown here is derived from an EMBL/GenBank/DDBJ whole genome shotgun (WGS) entry which is preliminary data.</text>
</comment>
<sequence length="424" mass="45421">MKKKRVLALIMAGLMTGGLMTGCGSSGGDEPAADDGGDAEVQEVDLLVWGPQEDQAALEGYDEGILKAMCEAFDEAHPEWEINFEYGVCGEGDARDQVTKDVEEAGDVYFFANDQIPTLADSGALAKLGGDTEQWVKDNNEQTMVQSVTYNDGIYGVPFTSNTWFMYYDKSKYTEDEVKSLDTMMAKDLGEGVYNFAFPMDNSWYIEAFYFGAGCSIFGDGTDASAGCDFNSDAGKAATQYMVELAANPKYSNEKDGSSLALFAEGKLGAYCSGSWDAAAIREALGENFGAVKLPTVNINGQEGQMRSFAGSKAIGVNPNCEYPEVAVALAQYLGGEECQQIRYEARGITPTLASIEVGDDEVAAAEMSEIKEASFLQPVLAEMNAYWTPAETMGKEIIQGDVTADNAAEKTDAMVEGILSGGL</sequence>
<organism evidence="5 6">
    <name type="scientific">Candidatus Mediterraneibacter caccavium</name>
    <dbReference type="NCBI Taxonomy" id="2838661"/>
    <lineage>
        <taxon>Bacteria</taxon>
        <taxon>Bacillati</taxon>
        <taxon>Bacillota</taxon>
        <taxon>Clostridia</taxon>
        <taxon>Lachnospirales</taxon>
        <taxon>Lachnospiraceae</taxon>
        <taxon>Mediterraneibacter</taxon>
    </lineage>
</organism>